<reference evidence="2 3" key="1">
    <citation type="submission" date="2019-11" db="EMBL/GenBank/DDBJ databases">
        <title>Metabolism of dissolved organic matter in forest soils.</title>
        <authorList>
            <person name="Cyle K.T."/>
            <person name="Wilhelm R.C."/>
            <person name="Martinez C.E."/>
        </authorList>
    </citation>
    <scope>NUCLEOTIDE SEQUENCE [LARGE SCALE GENOMIC DNA]</scope>
    <source>
        <strain evidence="2 3">5N</strain>
    </source>
</reference>
<evidence type="ECO:0000313" key="2">
    <source>
        <dbReference type="EMBL" id="NPT61844.1"/>
    </source>
</evidence>
<protein>
    <submittedName>
        <fullName evidence="2">Uncharacterized protein</fullName>
    </submittedName>
</protein>
<sequence length="188" mass="20577">MDTSKVWAFWGALIGVYMAAFIAPIGLLTVRINRWRNGAGKKQWGFDLAVTVGVMVALPFLALGVSYWLFTFVALYDLAASPDVEAIRTVSALLGATLLVSACLFWFRLKCQFLYGCSEACVGVLVALLRILSDAETAQVSTPQFLLLLLTAGVYLIVQGFDNMHKGATKTPADPVWSYLMARSRQKS</sequence>
<feature type="transmembrane region" description="Helical" evidence="1">
    <location>
        <begin position="6"/>
        <end position="28"/>
    </location>
</feature>
<keyword evidence="3" id="KW-1185">Reference proteome</keyword>
<dbReference type="Proteomes" id="UP000655523">
    <property type="component" value="Unassembled WGS sequence"/>
</dbReference>
<keyword evidence="1" id="KW-1133">Transmembrane helix</keyword>
<organism evidence="2 3">
    <name type="scientific">Paraburkholderia elongata</name>
    <dbReference type="NCBI Taxonomy" id="2675747"/>
    <lineage>
        <taxon>Bacteria</taxon>
        <taxon>Pseudomonadati</taxon>
        <taxon>Pseudomonadota</taxon>
        <taxon>Betaproteobacteria</taxon>
        <taxon>Burkholderiales</taxon>
        <taxon>Burkholderiaceae</taxon>
        <taxon>Paraburkholderia</taxon>
    </lineage>
</organism>
<keyword evidence="1" id="KW-0812">Transmembrane</keyword>
<gene>
    <name evidence="2" type="ORF">GNZ13_46815</name>
</gene>
<dbReference type="EMBL" id="WOEZ01000287">
    <property type="protein sequence ID" value="NPT61844.1"/>
    <property type="molecule type" value="Genomic_DNA"/>
</dbReference>
<name>A0A972SP05_9BURK</name>
<feature type="transmembrane region" description="Helical" evidence="1">
    <location>
        <begin position="90"/>
        <end position="107"/>
    </location>
</feature>
<dbReference type="AlphaFoldDB" id="A0A972SP05"/>
<keyword evidence="1" id="KW-0472">Membrane</keyword>
<proteinExistence type="predicted"/>
<feature type="transmembrane region" description="Helical" evidence="1">
    <location>
        <begin position="48"/>
        <end position="70"/>
    </location>
</feature>
<accession>A0A972SP05</accession>
<feature type="transmembrane region" description="Helical" evidence="1">
    <location>
        <begin position="144"/>
        <end position="161"/>
    </location>
</feature>
<evidence type="ECO:0000313" key="3">
    <source>
        <dbReference type="Proteomes" id="UP000655523"/>
    </source>
</evidence>
<feature type="transmembrane region" description="Helical" evidence="1">
    <location>
        <begin position="114"/>
        <end position="132"/>
    </location>
</feature>
<evidence type="ECO:0000256" key="1">
    <source>
        <dbReference type="SAM" id="Phobius"/>
    </source>
</evidence>
<comment type="caution">
    <text evidence="2">The sequence shown here is derived from an EMBL/GenBank/DDBJ whole genome shotgun (WGS) entry which is preliminary data.</text>
</comment>
<dbReference type="RefSeq" id="WP_172177847.1">
    <property type="nucleotide sequence ID" value="NZ_WOEZ01000287.1"/>
</dbReference>